<proteinExistence type="predicted"/>
<protein>
    <submittedName>
        <fullName evidence="2">Uncharacterized protein</fullName>
    </submittedName>
</protein>
<dbReference type="Proteomes" id="UP000613740">
    <property type="component" value="Unassembled WGS sequence"/>
</dbReference>
<dbReference type="PANTHER" id="PTHR40613:SF1">
    <property type="entry name" value="CYTOPLASMIC PROTEIN"/>
    <property type="match status" value="1"/>
</dbReference>
<keyword evidence="3" id="KW-1185">Reference proteome</keyword>
<feature type="region of interest" description="Disordered" evidence="1">
    <location>
        <begin position="152"/>
        <end position="214"/>
    </location>
</feature>
<accession>A0A835WHZ7</accession>
<feature type="compositionally biased region" description="Low complexity" evidence="1">
    <location>
        <begin position="169"/>
        <end position="178"/>
    </location>
</feature>
<feature type="region of interest" description="Disordered" evidence="1">
    <location>
        <begin position="414"/>
        <end position="438"/>
    </location>
</feature>
<evidence type="ECO:0000256" key="1">
    <source>
        <dbReference type="SAM" id="MobiDB-lite"/>
    </source>
</evidence>
<dbReference type="PANTHER" id="PTHR40613">
    <property type="match status" value="1"/>
</dbReference>
<gene>
    <name evidence="2" type="ORF">HYH02_006988</name>
</gene>
<evidence type="ECO:0000313" key="2">
    <source>
        <dbReference type="EMBL" id="KAG2447959.1"/>
    </source>
</evidence>
<reference evidence="2" key="1">
    <citation type="journal article" date="2020" name="bioRxiv">
        <title>Comparative genomics of Chlamydomonas.</title>
        <authorList>
            <person name="Craig R.J."/>
            <person name="Hasan A.R."/>
            <person name="Ness R.W."/>
            <person name="Keightley P.D."/>
        </authorList>
    </citation>
    <scope>NUCLEOTIDE SEQUENCE</scope>
    <source>
        <strain evidence="2">CCAP 11/173</strain>
    </source>
</reference>
<name>A0A835WHZ7_9CHLO</name>
<dbReference type="AlphaFoldDB" id="A0A835WHZ7"/>
<comment type="caution">
    <text evidence="2">The sequence shown here is derived from an EMBL/GenBank/DDBJ whole genome shotgun (WGS) entry which is preliminary data.</text>
</comment>
<dbReference type="EMBL" id="JAEHOD010000019">
    <property type="protein sequence ID" value="KAG2447959.1"/>
    <property type="molecule type" value="Genomic_DNA"/>
</dbReference>
<evidence type="ECO:0000313" key="3">
    <source>
        <dbReference type="Proteomes" id="UP000613740"/>
    </source>
</evidence>
<organism evidence="2 3">
    <name type="scientific">Chlamydomonas schloesseri</name>
    <dbReference type="NCBI Taxonomy" id="2026947"/>
    <lineage>
        <taxon>Eukaryota</taxon>
        <taxon>Viridiplantae</taxon>
        <taxon>Chlorophyta</taxon>
        <taxon>core chlorophytes</taxon>
        <taxon>Chlorophyceae</taxon>
        <taxon>CS clade</taxon>
        <taxon>Chlamydomonadales</taxon>
        <taxon>Chlamydomonadaceae</taxon>
        <taxon>Chlamydomonas</taxon>
    </lineage>
</organism>
<sequence length="438" mass="45026">MPLQADGRCLDGLRADCLGAVLPALLQAGFDPSTADSKGRTAEQLLAASLRDDAHQLYSRQAVKALRRAGRERDAAALQRMRKAIQRALAACRQWKNKGQTAPPAATAAGGAPPQPVAAAAAAAAAAAGAKRGAAESPPSMKLLAAGGGGGCGCGSPAAPDAPRKRARTAAAAATAAAAEEEEEALGEGQWAPGAATRSRDASERGPQASASAASALELDDITGSDHDSDATVGSTMDSCIEAAQEGHSVSHPPLLALLPPAQPPPLPQQLALQPQQLIPTLPEMLSLGMPVTQLPYEDVNEMCKDRAMFTARPDTLRQLLQSEMIRPVPCAGGRLWASIAPAAAAAWTDAWARQAAAGAVAAAEATARDAPPEMDAMGGPRYPQTPAEVAGATAKLYPSGFEPVWQSKPPTAAELEDANQATHGFGVRYRAEPRQRV</sequence>